<reference evidence="1" key="1">
    <citation type="submission" date="2023-05" db="EMBL/GenBank/DDBJ databases">
        <authorList>
            <person name="Barden S."/>
            <person name="Berber-Pulido R."/>
            <person name="Bursulaya I."/>
            <person name="Chawla E."/>
            <person name="Critzer N.A."/>
            <person name="Dawson N.R."/>
            <person name="Deal M.M."/>
            <person name="Douglas K.A."/>
            <person name="Estampa J.P."/>
            <person name="Gowdy G.A."/>
            <person name="Hamid B."/>
            <person name="Hernandez E.R."/>
            <person name="Hoang R.L."/>
            <person name="Hughes A.L."/>
            <person name="Kim C.J."/>
            <person name="Kretschmer T.O."/>
            <person name="Le V.D."/>
            <person name="Li A."/>
            <person name="Li M."/>
            <person name="Lim J.M."/>
            <person name="Martin K.B."/>
            <person name="Martinez D.M."/>
            <person name="Nguyen A.H."/>
            <person name="Okumura J.H."/>
            <person name="Ortiz-Gomez D.E."/>
            <person name="Pan C."/>
            <person name="Pisipati K.L."/>
            <person name="Reyimjan D."/>
            <person name="Robles A."/>
            <person name="Rodriguez J.F."/>
            <person name="Sacristan A."/>
            <person name="Scriven S.P."/>
            <person name="Smith S.M."/>
            <person name="Tosasuk K."/>
            <person name="Tran K.A."/>
            <person name="Unanwa N.C."/>
            <person name="Vajragiri S."/>
            <person name="Vanderpool L.R."/>
            <person name="Vu T.T."/>
            <person name="Wang X."/>
            <person name="Wu F."/>
            <person name="Zhu Y.A."/>
            <person name="Nguyen M."/>
            <person name="Stephenson J.C."/>
            <person name="Zorawik M."/>
            <person name="Garza D.R."/>
            <person name="Reputana M.J."/>
            <person name="Al Banaa F.A."/>
            <person name="Reddi K."/>
            <person name="Freise A.C."/>
            <person name="Furlong K.P."/>
            <person name="Rudner A.D."/>
            <person name="Beyer A.R."/>
            <person name="Chong R.A."/>
            <person name="Edgington N.P."/>
            <person name="Garcia Costas A.M."/>
            <person name="Gibb B.P."/>
            <person name="Klyczek K.K."/>
            <person name="Swerdlow S.J."/>
            <person name="Garlena R.A."/>
            <person name="Russell D.A."/>
            <person name="Jacobs-Sera D."/>
            <person name="Hatfull G.F."/>
        </authorList>
    </citation>
    <scope>NUCLEOTIDE SEQUENCE</scope>
</reference>
<accession>A0AA49FAG2</accession>
<evidence type="ECO:0000313" key="2">
    <source>
        <dbReference type="Proteomes" id="UP001243977"/>
    </source>
</evidence>
<dbReference type="EMBL" id="OQ938592">
    <property type="protein sequence ID" value="WIC90206.1"/>
    <property type="molecule type" value="Genomic_DNA"/>
</dbReference>
<evidence type="ECO:0000313" key="1">
    <source>
        <dbReference type="EMBL" id="WIC90206.1"/>
    </source>
</evidence>
<protein>
    <submittedName>
        <fullName evidence="1">Uncharacterized protein</fullName>
    </submittedName>
</protein>
<dbReference type="Proteomes" id="UP001243977">
    <property type="component" value="Segment"/>
</dbReference>
<name>A0AA49FAG2_9CAUD</name>
<keyword evidence="2" id="KW-1185">Reference proteome</keyword>
<organism evidence="1 2">
    <name type="scientific">Arthrobacter phage VroomVroom</name>
    <dbReference type="NCBI Taxonomy" id="3049371"/>
    <lineage>
        <taxon>Viruses</taxon>
        <taxon>Duplodnaviria</taxon>
        <taxon>Heunggongvirae</taxon>
        <taxon>Uroviricota</taxon>
        <taxon>Caudoviricetes</taxon>
        <taxon>Casidaviridae</taxon>
        <taxon>Hilgardvirus</taxon>
        <taxon>Hilgardvirus vroomvroom</taxon>
    </lineage>
</organism>
<sequence>MNPNASYHDTKEIPAMIEPNKFQFAILVGLNRLGKHVYGGTVPEAVKAKRRKVNKAARRARRA</sequence>
<proteinExistence type="predicted"/>
<gene>
    <name evidence="1" type="primary">56</name>
    <name evidence="1" type="ORF">SEA_VROOMVROOM_56</name>
</gene>